<dbReference type="Proteomes" id="UP000726737">
    <property type="component" value="Unassembled WGS sequence"/>
</dbReference>
<keyword evidence="3" id="KW-1185">Reference proteome</keyword>
<gene>
    <name evidence="2" type="ORF">BG011_008802</name>
</gene>
<comment type="caution">
    <text evidence="2">The sequence shown here is derived from an EMBL/GenBank/DDBJ whole genome shotgun (WGS) entry which is preliminary data.</text>
</comment>
<accession>A0A9P6TX90</accession>
<evidence type="ECO:0000256" key="1">
    <source>
        <dbReference type="SAM" id="SignalP"/>
    </source>
</evidence>
<reference evidence="2" key="1">
    <citation type="journal article" date="2020" name="Fungal Divers.">
        <title>Resolving the Mortierellaceae phylogeny through synthesis of multi-gene phylogenetics and phylogenomics.</title>
        <authorList>
            <person name="Vandepol N."/>
            <person name="Liber J."/>
            <person name="Desiro A."/>
            <person name="Na H."/>
            <person name="Kennedy M."/>
            <person name="Barry K."/>
            <person name="Grigoriev I.V."/>
            <person name="Miller A.N."/>
            <person name="O'Donnell K."/>
            <person name="Stajich J.E."/>
            <person name="Bonito G."/>
        </authorList>
    </citation>
    <scope>NUCLEOTIDE SEQUENCE</scope>
    <source>
        <strain evidence="2">KOD948</strain>
    </source>
</reference>
<proteinExistence type="predicted"/>
<organism evidence="2 3">
    <name type="scientific">Mortierella polycephala</name>
    <dbReference type="NCBI Taxonomy" id="41804"/>
    <lineage>
        <taxon>Eukaryota</taxon>
        <taxon>Fungi</taxon>
        <taxon>Fungi incertae sedis</taxon>
        <taxon>Mucoromycota</taxon>
        <taxon>Mortierellomycotina</taxon>
        <taxon>Mortierellomycetes</taxon>
        <taxon>Mortierellales</taxon>
        <taxon>Mortierellaceae</taxon>
        <taxon>Mortierella</taxon>
    </lineage>
</organism>
<dbReference type="Gene3D" id="2.80.10.50">
    <property type="match status" value="1"/>
</dbReference>
<keyword evidence="1" id="KW-0732">Signal</keyword>
<dbReference type="InterPro" id="IPR035992">
    <property type="entry name" value="Ricin_B-like_lectins"/>
</dbReference>
<dbReference type="EMBL" id="JAAAJA010000747">
    <property type="protein sequence ID" value="KAG0249920.1"/>
    <property type="molecule type" value="Genomic_DNA"/>
</dbReference>
<sequence>MNSMRQAAIYLVTILTIINVAMAAVPLIPNGYYRIFTGNIHNPSSNRYFTAKLDARAGSVSLLPESSSPLQVWRLRNHANGQVSLELRAKKKYYLSEGRSGALSGAYVGVTKSQQKWNITKFAGGPFTKYILAHPRRVFNKTLLVSESPDSVDPKYVAFLNEDYPEALQAWKFASAD</sequence>
<dbReference type="AlphaFoldDB" id="A0A9P6TX90"/>
<dbReference type="SUPFAM" id="SSF50370">
    <property type="entry name" value="Ricin B-like lectins"/>
    <property type="match status" value="1"/>
</dbReference>
<feature type="signal peptide" evidence="1">
    <location>
        <begin position="1"/>
        <end position="23"/>
    </location>
</feature>
<dbReference type="OrthoDB" id="2422126at2759"/>
<evidence type="ECO:0000313" key="2">
    <source>
        <dbReference type="EMBL" id="KAG0249920.1"/>
    </source>
</evidence>
<evidence type="ECO:0008006" key="4">
    <source>
        <dbReference type="Google" id="ProtNLM"/>
    </source>
</evidence>
<feature type="chain" id="PRO_5040504551" description="Ricin B lectin domain-containing protein" evidence="1">
    <location>
        <begin position="24"/>
        <end position="177"/>
    </location>
</feature>
<protein>
    <recommendedName>
        <fullName evidence="4">Ricin B lectin domain-containing protein</fullName>
    </recommendedName>
</protein>
<evidence type="ECO:0000313" key="3">
    <source>
        <dbReference type="Proteomes" id="UP000726737"/>
    </source>
</evidence>
<name>A0A9P6TX90_9FUNG</name>